<evidence type="ECO:0000313" key="3">
    <source>
        <dbReference type="Proteomes" id="UP000199502"/>
    </source>
</evidence>
<dbReference type="InterPro" id="IPR053136">
    <property type="entry name" value="UTP_pyrophosphatase-like"/>
</dbReference>
<gene>
    <name evidence="2" type="ORF">SAMN05660710_00065</name>
</gene>
<dbReference type="STRING" id="336292.SAMN05660710_00065"/>
<protein>
    <recommendedName>
        <fullName evidence="1">YgjP-like metallopeptidase domain-containing protein</fullName>
    </recommendedName>
</protein>
<dbReference type="PANTHER" id="PTHR30399">
    <property type="entry name" value="UNCHARACTERIZED PROTEIN YGJP"/>
    <property type="match status" value="1"/>
</dbReference>
<evidence type="ECO:0000259" key="1">
    <source>
        <dbReference type="Pfam" id="PF01863"/>
    </source>
</evidence>
<sequence>MRSITIEGGLTVALRRSARARRMVLRVPHAGGEAVLTLPLHAPLAEGEAFARSRRSWLEAALTRRPAPRCVAHGALLPVEGRPLAVTPAPALRAPRIEADALLVPEARPAGPVVAAFLRQLALARLRPECDRLAALLGREARAIVLRDTRSRWGSCTSDGRLMFNWRLAMAPPQVLAYVAAHEVAHLAHMDHSPRFWAAVERLMPGHAPQRAWLKQNGGGLMLWRFRD</sequence>
<feature type="domain" description="YgjP-like metallopeptidase" evidence="1">
    <location>
        <begin position="21"/>
        <end position="217"/>
    </location>
</feature>
<dbReference type="Pfam" id="PF01863">
    <property type="entry name" value="YgjP-like"/>
    <property type="match status" value="1"/>
</dbReference>
<dbReference type="RefSeq" id="WP_090739534.1">
    <property type="nucleotide sequence ID" value="NZ_FMVT01000001.1"/>
</dbReference>
<keyword evidence="3" id="KW-1185">Reference proteome</keyword>
<reference evidence="2 3" key="1">
    <citation type="submission" date="2016-10" db="EMBL/GenBank/DDBJ databases">
        <authorList>
            <person name="de Groot N.N."/>
        </authorList>
    </citation>
    <scope>NUCLEOTIDE SEQUENCE [LARGE SCALE GENOMIC DNA]</scope>
    <source>
        <strain evidence="2 3">CGMCC 1.8925</strain>
    </source>
</reference>
<organism evidence="2 3">
    <name type="scientific">Paracoccus tibetensis</name>
    <dbReference type="NCBI Taxonomy" id="336292"/>
    <lineage>
        <taxon>Bacteria</taxon>
        <taxon>Pseudomonadati</taxon>
        <taxon>Pseudomonadota</taxon>
        <taxon>Alphaproteobacteria</taxon>
        <taxon>Rhodobacterales</taxon>
        <taxon>Paracoccaceae</taxon>
        <taxon>Paracoccus</taxon>
    </lineage>
</organism>
<dbReference type="AlphaFoldDB" id="A0A1G5BAJ7"/>
<dbReference type="Proteomes" id="UP000199502">
    <property type="component" value="Unassembled WGS sequence"/>
</dbReference>
<dbReference type="InterPro" id="IPR002725">
    <property type="entry name" value="YgjP-like_metallopeptidase"/>
</dbReference>
<dbReference type="EMBL" id="FMVT01000001">
    <property type="protein sequence ID" value="SCX87191.1"/>
    <property type="molecule type" value="Genomic_DNA"/>
</dbReference>
<dbReference type="CDD" id="cd07344">
    <property type="entry name" value="M48_yhfN_like"/>
    <property type="match status" value="1"/>
</dbReference>
<name>A0A1G5BAJ7_9RHOB</name>
<proteinExistence type="predicted"/>
<dbReference type="PANTHER" id="PTHR30399:SF1">
    <property type="entry name" value="UTP PYROPHOSPHATASE"/>
    <property type="match status" value="1"/>
</dbReference>
<dbReference type="Gene3D" id="3.30.2010.10">
    <property type="entry name" value="Metalloproteases ('zincins'), catalytic domain"/>
    <property type="match status" value="1"/>
</dbReference>
<dbReference type="OrthoDB" id="9795402at2"/>
<evidence type="ECO:0000313" key="2">
    <source>
        <dbReference type="EMBL" id="SCX87191.1"/>
    </source>
</evidence>
<accession>A0A1G5BAJ7</accession>